<organism evidence="1">
    <name type="scientific">Siphoviridae sp. ctQjT5</name>
    <dbReference type="NCBI Taxonomy" id="2827572"/>
    <lineage>
        <taxon>Viruses</taxon>
        <taxon>Duplodnaviria</taxon>
        <taxon>Heunggongvirae</taxon>
        <taxon>Uroviricota</taxon>
        <taxon>Caudoviricetes</taxon>
    </lineage>
</organism>
<protein>
    <submittedName>
        <fullName evidence="1">Uncharacterized protein</fullName>
    </submittedName>
</protein>
<proteinExistence type="predicted"/>
<sequence>MIIPNGHLAVKRKTASGIDPETGHPVRSSGEYVGAIPCQYTAVHYNALGTTHGEHFTPSAYTVLIDEQPFDGEQVRLTDRNGRCIGDFSVQRIELLEAVCQIRLWI</sequence>
<evidence type="ECO:0000313" key="1">
    <source>
        <dbReference type="EMBL" id="DAE92585.1"/>
    </source>
</evidence>
<accession>A0A8S5RTI1</accession>
<reference evidence="1" key="1">
    <citation type="journal article" date="2021" name="Proc. Natl. Acad. Sci. U.S.A.">
        <title>A Catalog of Tens of Thousands of Viruses from Human Metagenomes Reveals Hidden Associations with Chronic Diseases.</title>
        <authorList>
            <person name="Tisza M.J."/>
            <person name="Buck C.B."/>
        </authorList>
    </citation>
    <scope>NUCLEOTIDE SEQUENCE</scope>
    <source>
        <strain evidence="1">CtQjT5</strain>
    </source>
</reference>
<name>A0A8S5RTI1_9CAUD</name>
<dbReference type="EMBL" id="BK057803">
    <property type="protein sequence ID" value="DAE92585.1"/>
    <property type="molecule type" value="Genomic_DNA"/>
</dbReference>